<dbReference type="AlphaFoldDB" id="A0A0V1CNU0"/>
<name>A0A0V1CNU0_TRIBR</name>
<gene>
    <name evidence="2" type="ORF">T03_3578</name>
</gene>
<accession>A0A0V1CNU0</accession>
<evidence type="ECO:0000256" key="1">
    <source>
        <dbReference type="SAM" id="Phobius"/>
    </source>
</evidence>
<keyword evidence="1" id="KW-0812">Transmembrane</keyword>
<keyword evidence="1" id="KW-0472">Membrane</keyword>
<organism evidence="2 3">
    <name type="scientific">Trichinella britovi</name>
    <name type="common">Parasitic roundworm</name>
    <dbReference type="NCBI Taxonomy" id="45882"/>
    <lineage>
        <taxon>Eukaryota</taxon>
        <taxon>Metazoa</taxon>
        <taxon>Ecdysozoa</taxon>
        <taxon>Nematoda</taxon>
        <taxon>Enoplea</taxon>
        <taxon>Dorylaimia</taxon>
        <taxon>Trichinellida</taxon>
        <taxon>Trichinellidae</taxon>
        <taxon>Trichinella</taxon>
    </lineage>
</organism>
<keyword evidence="1" id="KW-1133">Transmembrane helix</keyword>
<protein>
    <submittedName>
        <fullName evidence="2">Uncharacterized protein</fullName>
    </submittedName>
</protein>
<sequence>MQTCICGIFYFLRAYGVRMTNETNTITPNDVSNTCSERMFEFICSTPLLDKQNFKIDKECNFTTFPKNLRDVYFLDAILAFISVSLNNVLANLEKTRA</sequence>
<feature type="transmembrane region" description="Helical" evidence="1">
    <location>
        <begin position="72"/>
        <end position="93"/>
    </location>
</feature>
<comment type="caution">
    <text evidence="2">The sequence shown here is derived from an EMBL/GenBank/DDBJ whole genome shotgun (WGS) entry which is preliminary data.</text>
</comment>
<keyword evidence="3" id="KW-1185">Reference proteome</keyword>
<dbReference type="Proteomes" id="UP000054653">
    <property type="component" value="Unassembled WGS sequence"/>
</dbReference>
<proteinExistence type="predicted"/>
<evidence type="ECO:0000313" key="3">
    <source>
        <dbReference type="Proteomes" id="UP000054653"/>
    </source>
</evidence>
<evidence type="ECO:0000313" key="2">
    <source>
        <dbReference type="EMBL" id="KRY50870.1"/>
    </source>
</evidence>
<reference evidence="2 3" key="1">
    <citation type="submission" date="2015-01" db="EMBL/GenBank/DDBJ databases">
        <title>Evolution of Trichinella species and genotypes.</title>
        <authorList>
            <person name="Korhonen P.K."/>
            <person name="Edoardo P."/>
            <person name="Giuseppe L.R."/>
            <person name="Gasser R.B."/>
        </authorList>
    </citation>
    <scope>NUCLEOTIDE SEQUENCE [LARGE SCALE GENOMIC DNA]</scope>
    <source>
        <strain evidence="2">ISS120</strain>
    </source>
</reference>
<dbReference type="EMBL" id="JYDI01000139">
    <property type="protein sequence ID" value="KRY50870.1"/>
    <property type="molecule type" value="Genomic_DNA"/>
</dbReference>